<keyword evidence="2" id="KW-1185">Reference proteome</keyword>
<evidence type="ECO:0000313" key="1">
    <source>
        <dbReference type="EMBL" id="KDO44210.1"/>
    </source>
</evidence>
<dbReference type="AlphaFoldDB" id="A0A067DRN4"/>
<gene>
    <name evidence="1" type="ORF">CISIN_1g044213mg</name>
</gene>
<dbReference type="Proteomes" id="UP000027120">
    <property type="component" value="Unassembled WGS sequence"/>
</dbReference>
<sequence>MFVALPLSFNSTVMDNSSSEGHLQKSFSIKLLSRYCRCRLNFFTLGKQVPSGGTLMSKFDSSCSTSRVDELLIDSGN</sequence>
<evidence type="ECO:0000313" key="2">
    <source>
        <dbReference type="Proteomes" id="UP000027120"/>
    </source>
</evidence>
<reference evidence="1 2" key="1">
    <citation type="submission" date="2014-04" db="EMBL/GenBank/DDBJ databases">
        <authorList>
            <consortium name="International Citrus Genome Consortium"/>
            <person name="Gmitter F."/>
            <person name="Chen C."/>
            <person name="Farmerie W."/>
            <person name="Harkins T."/>
            <person name="Desany B."/>
            <person name="Mohiuddin M."/>
            <person name="Kodira C."/>
            <person name="Borodovsky M."/>
            <person name="Lomsadze A."/>
            <person name="Burns P."/>
            <person name="Jenkins J."/>
            <person name="Prochnik S."/>
            <person name="Shu S."/>
            <person name="Chapman J."/>
            <person name="Pitluck S."/>
            <person name="Schmutz J."/>
            <person name="Rokhsar D."/>
        </authorList>
    </citation>
    <scope>NUCLEOTIDE SEQUENCE</scope>
</reference>
<accession>A0A067DRN4</accession>
<protein>
    <submittedName>
        <fullName evidence="1">Uncharacterized protein</fullName>
    </submittedName>
</protein>
<organism evidence="1 2">
    <name type="scientific">Citrus sinensis</name>
    <name type="common">Sweet orange</name>
    <name type="synonym">Citrus aurantium var. sinensis</name>
    <dbReference type="NCBI Taxonomy" id="2711"/>
    <lineage>
        <taxon>Eukaryota</taxon>
        <taxon>Viridiplantae</taxon>
        <taxon>Streptophyta</taxon>
        <taxon>Embryophyta</taxon>
        <taxon>Tracheophyta</taxon>
        <taxon>Spermatophyta</taxon>
        <taxon>Magnoliopsida</taxon>
        <taxon>eudicotyledons</taxon>
        <taxon>Gunneridae</taxon>
        <taxon>Pentapetalae</taxon>
        <taxon>rosids</taxon>
        <taxon>malvids</taxon>
        <taxon>Sapindales</taxon>
        <taxon>Rutaceae</taxon>
        <taxon>Aurantioideae</taxon>
        <taxon>Citrus</taxon>
    </lineage>
</organism>
<name>A0A067DRN4_CITSI</name>
<proteinExistence type="predicted"/>
<dbReference type="EMBL" id="KK785319">
    <property type="protein sequence ID" value="KDO44210.1"/>
    <property type="molecule type" value="Genomic_DNA"/>
</dbReference>